<feature type="transmembrane region" description="Helical" evidence="1">
    <location>
        <begin position="102"/>
        <end position="125"/>
    </location>
</feature>
<dbReference type="RefSeq" id="WP_286276258.1">
    <property type="nucleotide sequence ID" value="NZ_AP027731.1"/>
</dbReference>
<evidence type="ECO:0000256" key="1">
    <source>
        <dbReference type="SAM" id="Phobius"/>
    </source>
</evidence>
<feature type="transmembrane region" description="Helical" evidence="1">
    <location>
        <begin position="172"/>
        <end position="199"/>
    </location>
</feature>
<dbReference type="PANTHER" id="PTHR40078">
    <property type="entry name" value="INTEGRAL MEMBRANE PROTEIN-RELATED"/>
    <property type="match status" value="1"/>
</dbReference>
<proteinExistence type="predicted"/>
<gene>
    <name evidence="2" type="ORF">GCM10025866_20730</name>
</gene>
<keyword evidence="1" id="KW-0472">Membrane</keyword>
<keyword evidence="1" id="KW-1133">Transmembrane helix</keyword>
<reference evidence="3" key="1">
    <citation type="journal article" date="2019" name="Int. J. Syst. Evol. Microbiol.">
        <title>The Global Catalogue of Microorganisms (GCM) 10K type strain sequencing project: providing services to taxonomists for standard genome sequencing and annotation.</title>
        <authorList>
            <consortium name="The Broad Institute Genomics Platform"/>
            <consortium name="The Broad Institute Genome Sequencing Center for Infectious Disease"/>
            <person name="Wu L."/>
            <person name="Ma J."/>
        </authorList>
    </citation>
    <scope>NUCLEOTIDE SEQUENCE [LARGE SCALE GENOMIC DNA]</scope>
    <source>
        <strain evidence="3">NBRC 108725</strain>
    </source>
</reference>
<accession>A0ABN6XMN3</accession>
<dbReference type="InterPro" id="IPR038750">
    <property type="entry name" value="YczE/YyaS-like"/>
</dbReference>
<dbReference type="Pfam" id="PF19700">
    <property type="entry name" value="DUF6198"/>
    <property type="match status" value="1"/>
</dbReference>
<evidence type="ECO:0000313" key="2">
    <source>
        <dbReference type="EMBL" id="BDZ46164.1"/>
    </source>
</evidence>
<protein>
    <submittedName>
        <fullName evidence="2">Membrane protein</fullName>
    </submittedName>
</protein>
<sequence length="217" mass="23026">MTDRLLLARWSRLLAGLVLYGLADGLIVQAGVGVTPWDVLAQGLSLRTGMLFGVVTIAIGALLLLLWIPLRQRPGVGTLLNVLIVGAAAQVVLWILPTPEPLLARIGLFVLGLLLLAVATGLYVGAHFGAGPRDGLMMGISRRFRWPIWVARTTIEGTVVAVGWLLGGNASIGTLAFALLIGPLCQFTIPFFALPVAVVSPVPTAESRREDPTWHSA</sequence>
<dbReference type="PANTHER" id="PTHR40078:SF1">
    <property type="entry name" value="INTEGRAL MEMBRANE PROTEIN"/>
    <property type="match status" value="1"/>
</dbReference>
<evidence type="ECO:0000313" key="3">
    <source>
        <dbReference type="Proteomes" id="UP001321498"/>
    </source>
</evidence>
<dbReference type="Proteomes" id="UP001321498">
    <property type="component" value="Chromosome"/>
</dbReference>
<dbReference type="EMBL" id="AP027731">
    <property type="protein sequence ID" value="BDZ46164.1"/>
    <property type="molecule type" value="Genomic_DNA"/>
</dbReference>
<organism evidence="2 3">
    <name type="scientific">Naasia aerilata</name>
    <dbReference type="NCBI Taxonomy" id="1162966"/>
    <lineage>
        <taxon>Bacteria</taxon>
        <taxon>Bacillati</taxon>
        <taxon>Actinomycetota</taxon>
        <taxon>Actinomycetes</taxon>
        <taxon>Micrococcales</taxon>
        <taxon>Microbacteriaceae</taxon>
        <taxon>Naasia</taxon>
    </lineage>
</organism>
<keyword evidence="1" id="KW-0812">Transmembrane</keyword>
<feature type="transmembrane region" description="Helical" evidence="1">
    <location>
        <begin position="77"/>
        <end position="96"/>
    </location>
</feature>
<feature type="transmembrane region" description="Helical" evidence="1">
    <location>
        <begin position="146"/>
        <end position="166"/>
    </location>
</feature>
<feature type="transmembrane region" description="Helical" evidence="1">
    <location>
        <begin position="51"/>
        <end position="70"/>
    </location>
</feature>
<name>A0ABN6XMN3_9MICO</name>
<keyword evidence="3" id="KW-1185">Reference proteome</keyword>